<dbReference type="InterPro" id="IPR006676">
    <property type="entry name" value="tRNA_splic"/>
</dbReference>
<dbReference type="PANTHER" id="PTHR21227:SF0">
    <property type="entry name" value="TRNA-SPLICING ENDONUCLEASE SUBUNIT SEN2"/>
    <property type="match status" value="1"/>
</dbReference>
<evidence type="ECO:0000256" key="2">
    <source>
        <dbReference type="ARBA" id="ARBA00012573"/>
    </source>
</evidence>
<dbReference type="EMBL" id="JBAMMX010000007">
    <property type="protein sequence ID" value="KAK6935995.1"/>
    <property type="molecule type" value="Genomic_DNA"/>
</dbReference>
<evidence type="ECO:0000313" key="6">
    <source>
        <dbReference type="Proteomes" id="UP001370490"/>
    </source>
</evidence>
<name>A0AAN8VKS4_9MAGN</name>
<evidence type="ECO:0000259" key="4">
    <source>
        <dbReference type="Pfam" id="PF01974"/>
    </source>
</evidence>
<evidence type="ECO:0000256" key="3">
    <source>
        <dbReference type="ARBA" id="ARBA00034031"/>
    </source>
</evidence>
<reference evidence="5 6" key="1">
    <citation type="submission" date="2023-12" db="EMBL/GenBank/DDBJ databases">
        <title>A high-quality genome assembly for Dillenia turbinata (Dilleniales).</title>
        <authorList>
            <person name="Chanderbali A."/>
        </authorList>
    </citation>
    <scope>NUCLEOTIDE SEQUENCE [LARGE SCALE GENOMIC DNA]</scope>
    <source>
        <strain evidence="5">LSX21</strain>
        <tissue evidence="5">Leaf</tissue>
    </source>
</reference>
<organism evidence="5 6">
    <name type="scientific">Dillenia turbinata</name>
    <dbReference type="NCBI Taxonomy" id="194707"/>
    <lineage>
        <taxon>Eukaryota</taxon>
        <taxon>Viridiplantae</taxon>
        <taxon>Streptophyta</taxon>
        <taxon>Embryophyta</taxon>
        <taxon>Tracheophyta</taxon>
        <taxon>Spermatophyta</taxon>
        <taxon>Magnoliopsida</taxon>
        <taxon>eudicotyledons</taxon>
        <taxon>Gunneridae</taxon>
        <taxon>Pentapetalae</taxon>
        <taxon>Dilleniales</taxon>
        <taxon>Dilleniaceae</taxon>
        <taxon>Dillenia</taxon>
    </lineage>
</organism>
<keyword evidence="5" id="KW-0378">Hydrolase</keyword>
<evidence type="ECO:0000313" key="5">
    <source>
        <dbReference type="EMBL" id="KAK6935995.1"/>
    </source>
</evidence>
<proteinExistence type="inferred from homology"/>
<sequence length="107" mass="12052">MIACFHRSENWCSSGLPLVRRRRSKNWVVRPGLQYGGNFVAHRHHPSFVHPEYVVLVSLEENGDANGRLRRPSSNSSSSLLAHQLCKSYKSSKVALGHCSNEYNQGC</sequence>
<comment type="caution">
    <text evidence="5">The sequence shown here is derived from an EMBL/GenBank/DDBJ whole genome shotgun (WGS) entry which is preliminary data.</text>
</comment>
<evidence type="ECO:0000256" key="1">
    <source>
        <dbReference type="ARBA" id="ARBA00008078"/>
    </source>
</evidence>
<dbReference type="Gene3D" id="3.40.1350.10">
    <property type="match status" value="1"/>
</dbReference>
<comment type="catalytic activity">
    <reaction evidence="3">
        <text>pretRNA = a 3'-half-tRNA molecule with a 5'-OH end + a 5'-half-tRNA molecule with a 2',3'-cyclic phosphate end + an intron with a 2',3'-cyclic phosphate and a 5'-hydroxyl terminus.</text>
        <dbReference type="EC" id="4.6.1.16"/>
    </reaction>
</comment>
<keyword evidence="5" id="KW-0540">Nuclease</keyword>
<dbReference type="PANTHER" id="PTHR21227">
    <property type="entry name" value="TRNA-SPLICING ENDONUCLEASE SUBUNIT SEN2"/>
    <property type="match status" value="1"/>
</dbReference>
<comment type="similarity">
    <text evidence="1">Belongs to the tRNA-intron endonuclease family.</text>
</comment>
<dbReference type="InterPro" id="IPR011856">
    <property type="entry name" value="tRNA_endonuc-like_dom_sf"/>
</dbReference>
<dbReference type="AlphaFoldDB" id="A0AAN8VKS4"/>
<dbReference type="EC" id="4.6.1.16" evidence="2"/>
<dbReference type="InterPro" id="IPR006677">
    <property type="entry name" value="tRNA_intron_Endonuc_cat-like"/>
</dbReference>
<dbReference type="SUPFAM" id="SSF53032">
    <property type="entry name" value="tRNA-intron endonuclease catalytic domain-like"/>
    <property type="match status" value="1"/>
</dbReference>
<gene>
    <name evidence="5" type="ORF">RJ641_033025</name>
</gene>
<dbReference type="Proteomes" id="UP001370490">
    <property type="component" value="Unassembled WGS sequence"/>
</dbReference>
<dbReference type="InterPro" id="IPR036167">
    <property type="entry name" value="tRNA_intron_Endo_cat-like_sf"/>
</dbReference>
<dbReference type="GO" id="GO:0000379">
    <property type="term" value="P:tRNA-type intron splice site recognition and cleavage"/>
    <property type="evidence" value="ECO:0007669"/>
    <property type="project" value="TreeGrafter"/>
</dbReference>
<dbReference type="Pfam" id="PF01974">
    <property type="entry name" value="tRNA_int_endo"/>
    <property type="match status" value="1"/>
</dbReference>
<accession>A0AAN8VKS4</accession>
<dbReference type="GO" id="GO:0005737">
    <property type="term" value="C:cytoplasm"/>
    <property type="evidence" value="ECO:0007669"/>
    <property type="project" value="TreeGrafter"/>
</dbReference>
<dbReference type="GO" id="GO:0003676">
    <property type="term" value="F:nucleic acid binding"/>
    <property type="evidence" value="ECO:0007669"/>
    <property type="project" value="InterPro"/>
</dbReference>
<keyword evidence="6" id="KW-1185">Reference proteome</keyword>
<keyword evidence="5" id="KW-0255">Endonuclease</keyword>
<dbReference type="CDD" id="cd22363">
    <property type="entry name" value="tRNA-intron_lyase_C"/>
    <property type="match status" value="1"/>
</dbReference>
<dbReference type="GO" id="GO:0000214">
    <property type="term" value="C:tRNA-intron endonuclease complex"/>
    <property type="evidence" value="ECO:0007669"/>
    <property type="project" value="TreeGrafter"/>
</dbReference>
<protein>
    <recommendedName>
        <fullName evidence="2">tRNA-intron lyase</fullName>
        <ecNumber evidence="2">4.6.1.16</ecNumber>
    </recommendedName>
</protein>
<feature type="domain" description="tRNA intron endonuclease catalytic" evidence="4">
    <location>
        <begin position="23"/>
        <end position="62"/>
    </location>
</feature>
<dbReference type="GO" id="GO:0000213">
    <property type="term" value="F:tRNA-intron lyase activity"/>
    <property type="evidence" value="ECO:0007669"/>
    <property type="project" value="UniProtKB-EC"/>
</dbReference>